<organism evidence="3 4">
    <name type="scientific">Thalassoglobus polymorphus</name>
    <dbReference type="NCBI Taxonomy" id="2527994"/>
    <lineage>
        <taxon>Bacteria</taxon>
        <taxon>Pseudomonadati</taxon>
        <taxon>Planctomycetota</taxon>
        <taxon>Planctomycetia</taxon>
        <taxon>Planctomycetales</taxon>
        <taxon>Planctomycetaceae</taxon>
        <taxon>Thalassoglobus</taxon>
    </lineage>
</organism>
<evidence type="ECO:0000313" key="3">
    <source>
        <dbReference type="EMBL" id="QDT34862.1"/>
    </source>
</evidence>
<dbReference type="GO" id="GO:0090071">
    <property type="term" value="P:negative regulation of ribosome biogenesis"/>
    <property type="evidence" value="ECO:0007669"/>
    <property type="project" value="UniProtKB-UniRule"/>
</dbReference>
<dbReference type="GO" id="GO:0042256">
    <property type="term" value="P:cytosolic ribosome assembly"/>
    <property type="evidence" value="ECO:0007669"/>
    <property type="project" value="UniProtKB-UniRule"/>
</dbReference>
<dbReference type="SUPFAM" id="SSF81301">
    <property type="entry name" value="Nucleotidyltransferase"/>
    <property type="match status" value="1"/>
</dbReference>
<dbReference type="KEGG" id="tpol:Mal48_41350"/>
<dbReference type="AlphaFoldDB" id="A0A517QTE1"/>
<dbReference type="GO" id="GO:0005737">
    <property type="term" value="C:cytoplasm"/>
    <property type="evidence" value="ECO:0007669"/>
    <property type="project" value="UniProtKB-SubCell"/>
</dbReference>
<proteinExistence type="inferred from homology"/>
<dbReference type="PANTHER" id="PTHR21043">
    <property type="entry name" value="IOJAP SUPERFAMILY ORTHOLOG"/>
    <property type="match status" value="1"/>
</dbReference>
<dbReference type="InterPro" id="IPR043519">
    <property type="entry name" value="NT_sf"/>
</dbReference>
<keyword evidence="2" id="KW-0678">Repressor</keyword>
<sequence>MTNATQTRVSKTDGQVTAIRSEAVVQRALENACRIANVCDEYRGLDTVVLDLTQVTPLFDYFVVTTGKSRRQLHAIADHSDDAMRDVGSQRRSTSGYETEWVCQDYGDVVLHVFSPDARNLYDLENLWADAPRVDWQAAVNNA</sequence>
<comment type="similarity">
    <text evidence="1 2">Belongs to the Iojap/RsfS family.</text>
</comment>
<dbReference type="NCBIfam" id="TIGR00090">
    <property type="entry name" value="rsfS_iojap_ybeB"/>
    <property type="match status" value="1"/>
</dbReference>
<keyword evidence="4" id="KW-1185">Reference proteome</keyword>
<dbReference type="GO" id="GO:0017148">
    <property type="term" value="P:negative regulation of translation"/>
    <property type="evidence" value="ECO:0007669"/>
    <property type="project" value="UniProtKB-UniRule"/>
</dbReference>
<name>A0A517QTE1_9PLAN</name>
<keyword evidence="2" id="KW-0963">Cytoplasm</keyword>
<dbReference type="Pfam" id="PF02410">
    <property type="entry name" value="RsfS"/>
    <property type="match status" value="1"/>
</dbReference>
<evidence type="ECO:0000313" key="4">
    <source>
        <dbReference type="Proteomes" id="UP000315724"/>
    </source>
</evidence>
<protein>
    <recommendedName>
        <fullName evidence="2">Ribosomal silencing factor RsfS</fullName>
    </recommendedName>
</protein>
<reference evidence="3 4" key="1">
    <citation type="submission" date="2019-02" db="EMBL/GenBank/DDBJ databases">
        <title>Deep-cultivation of Planctomycetes and their phenomic and genomic characterization uncovers novel biology.</title>
        <authorList>
            <person name="Wiegand S."/>
            <person name="Jogler M."/>
            <person name="Boedeker C."/>
            <person name="Pinto D."/>
            <person name="Vollmers J."/>
            <person name="Rivas-Marin E."/>
            <person name="Kohn T."/>
            <person name="Peeters S.H."/>
            <person name="Heuer A."/>
            <person name="Rast P."/>
            <person name="Oberbeckmann S."/>
            <person name="Bunk B."/>
            <person name="Jeske O."/>
            <person name="Meyerdierks A."/>
            <person name="Storesund J.E."/>
            <person name="Kallscheuer N."/>
            <person name="Luecker S."/>
            <person name="Lage O.M."/>
            <person name="Pohl T."/>
            <person name="Merkel B.J."/>
            <person name="Hornburger P."/>
            <person name="Mueller R.-W."/>
            <person name="Bruemmer F."/>
            <person name="Labrenz M."/>
            <person name="Spormann A.M."/>
            <person name="Op den Camp H."/>
            <person name="Overmann J."/>
            <person name="Amann R."/>
            <person name="Jetten M.S.M."/>
            <person name="Mascher T."/>
            <person name="Medema M.H."/>
            <person name="Devos D.P."/>
            <person name="Kaster A.-K."/>
            <person name="Ovreas L."/>
            <person name="Rohde M."/>
            <person name="Galperin M.Y."/>
            <person name="Jogler C."/>
        </authorList>
    </citation>
    <scope>NUCLEOTIDE SEQUENCE [LARGE SCALE GENOMIC DNA]</scope>
    <source>
        <strain evidence="3 4">Mal48</strain>
    </source>
</reference>
<dbReference type="Proteomes" id="UP000315724">
    <property type="component" value="Chromosome"/>
</dbReference>
<dbReference type="GO" id="GO:0043023">
    <property type="term" value="F:ribosomal large subunit binding"/>
    <property type="evidence" value="ECO:0007669"/>
    <property type="project" value="TreeGrafter"/>
</dbReference>
<evidence type="ECO:0000256" key="1">
    <source>
        <dbReference type="ARBA" id="ARBA00010574"/>
    </source>
</evidence>
<comment type="subcellular location">
    <subcellularLocation>
        <location evidence="2">Cytoplasm</location>
    </subcellularLocation>
</comment>
<dbReference type="Gene3D" id="3.30.460.10">
    <property type="entry name" value="Beta Polymerase, domain 2"/>
    <property type="match status" value="1"/>
</dbReference>
<accession>A0A517QTE1</accession>
<dbReference type="EMBL" id="CP036267">
    <property type="protein sequence ID" value="QDT34862.1"/>
    <property type="molecule type" value="Genomic_DNA"/>
</dbReference>
<dbReference type="InterPro" id="IPR004394">
    <property type="entry name" value="Iojap/RsfS/C7orf30"/>
</dbReference>
<dbReference type="HAMAP" id="MF_01477">
    <property type="entry name" value="Iojap_RsfS"/>
    <property type="match status" value="1"/>
</dbReference>
<keyword evidence="2" id="KW-0810">Translation regulation</keyword>
<evidence type="ECO:0000256" key="2">
    <source>
        <dbReference type="HAMAP-Rule" id="MF_01477"/>
    </source>
</evidence>
<dbReference type="PANTHER" id="PTHR21043:SF0">
    <property type="entry name" value="MITOCHONDRIAL ASSEMBLY OF RIBOSOMAL LARGE SUBUNIT PROTEIN 1"/>
    <property type="match status" value="1"/>
</dbReference>
<comment type="function">
    <text evidence="2">Functions as a ribosomal silencing factor. Interacts with ribosomal protein uL14 (rplN), blocking formation of intersubunit bridge B8. Prevents association of the 30S and 50S ribosomal subunits and the formation of functional ribosomes, thus repressing translation.</text>
</comment>
<comment type="subunit">
    <text evidence="2">Interacts with ribosomal protein uL14 (rplN).</text>
</comment>
<dbReference type="RefSeq" id="WP_231739728.1">
    <property type="nucleotide sequence ID" value="NZ_CP036267.1"/>
</dbReference>
<gene>
    <name evidence="2 3" type="primary">rsfS</name>
    <name evidence="3" type="ORF">Mal48_41350</name>
</gene>